<keyword evidence="4" id="KW-0378">Hydrolase</keyword>
<evidence type="ECO:0000259" key="6">
    <source>
        <dbReference type="SMART" id="SM00849"/>
    </source>
</evidence>
<dbReference type="PANTHER" id="PTHR42978:SF7">
    <property type="entry name" value="METALLO-HYDROLASE RV2300C-RELATED"/>
    <property type="match status" value="1"/>
</dbReference>
<evidence type="ECO:0000256" key="3">
    <source>
        <dbReference type="ARBA" id="ARBA00022723"/>
    </source>
</evidence>
<evidence type="ECO:0000313" key="7">
    <source>
        <dbReference type="EMBL" id="MFB5192851.1"/>
    </source>
</evidence>
<dbReference type="PANTHER" id="PTHR42978">
    <property type="entry name" value="QUORUM-QUENCHING LACTONASE YTNP-RELATED-RELATED"/>
    <property type="match status" value="1"/>
</dbReference>
<proteinExistence type="inferred from homology"/>
<evidence type="ECO:0000256" key="1">
    <source>
        <dbReference type="ARBA" id="ARBA00001947"/>
    </source>
</evidence>
<accession>A0ABV5AKP5</accession>
<dbReference type="RefSeq" id="WP_275473282.1">
    <property type="nucleotide sequence ID" value="NZ_CP162940.1"/>
</dbReference>
<protein>
    <submittedName>
        <fullName evidence="7">N-acyl homoserine lactonase family protein</fullName>
    </submittedName>
</protein>
<evidence type="ECO:0000256" key="4">
    <source>
        <dbReference type="ARBA" id="ARBA00022801"/>
    </source>
</evidence>
<keyword evidence="3" id="KW-0479">Metal-binding</keyword>
<name>A0ABV5AKP5_9BACL</name>
<sequence>MWKVTALKMGELTVAKASITYDRDYGQSIVIPIWAAAITGGGYNILVDTGVHDVDWVTEHVSPCRRADDEGMVAALKKGPGWAPEDVDIVINTHLHYDHIGNNRLFPNARFIVQEREWQAAHNPIPSQRGIYLPELFDSIDYFSWNFVNGEEEIVPGIKVFLTPGHSDGHQSVLVKTDQGTLCVSGDVSNLLENIRENVPAGILTSTKDIFESMDRVRSKAEYIFPGHEPSIRKFQTGDFPTIVDCSK</sequence>
<feature type="domain" description="Metallo-beta-lactamase" evidence="6">
    <location>
        <begin position="32"/>
        <end position="228"/>
    </location>
</feature>
<gene>
    <name evidence="7" type="ORF">KKP3000_002067</name>
</gene>
<reference evidence="7 8" key="1">
    <citation type="journal article" date="2024" name="Int. J. Mol. Sci.">
        <title>Exploration of Alicyclobacillus spp. Genome in Search of Antibiotic Resistance.</title>
        <authorList>
            <person name="Bucka-Kolendo J."/>
            <person name="Kiousi D.E."/>
            <person name="Dekowska A."/>
            <person name="Mikolajczuk-Szczyrba A."/>
            <person name="Karadedos D.M."/>
            <person name="Michael P."/>
            <person name="Galanis A."/>
            <person name="Sokolowska B."/>
        </authorList>
    </citation>
    <scope>NUCLEOTIDE SEQUENCE [LARGE SCALE GENOMIC DNA]</scope>
    <source>
        <strain evidence="7 8">KKP 3000</strain>
    </source>
</reference>
<keyword evidence="8" id="KW-1185">Reference proteome</keyword>
<dbReference type="CDD" id="cd07729">
    <property type="entry name" value="AHL_lactonase_MBL-fold"/>
    <property type="match status" value="1"/>
</dbReference>
<dbReference type="InterPro" id="IPR051013">
    <property type="entry name" value="MBL_superfamily_lactonases"/>
</dbReference>
<evidence type="ECO:0000256" key="5">
    <source>
        <dbReference type="ARBA" id="ARBA00022833"/>
    </source>
</evidence>
<evidence type="ECO:0000313" key="8">
    <source>
        <dbReference type="Proteomes" id="UP001579974"/>
    </source>
</evidence>
<dbReference type="Pfam" id="PF00753">
    <property type="entry name" value="Lactamase_B"/>
    <property type="match status" value="1"/>
</dbReference>
<keyword evidence="5" id="KW-0862">Zinc</keyword>
<dbReference type="SUPFAM" id="SSF56281">
    <property type="entry name" value="Metallo-hydrolase/oxidoreductase"/>
    <property type="match status" value="1"/>
</dbReference>
<organism evidence="7 8">
    <name type="scientific">Alicyclobacillus fastidiosus</name>
    <dbReference type="NCBI Taxonomy" id="392011"/>
    <lineage>
        <taxon>Bacteria</taxon>
        <taxon>Bacillati</taxon>
        <taxon>Bacillota</taxon>
        <taxon>Bacilli</taxon>
        <taxon>Bacillales</taxon>
        <taxon>Alicyclobacillaceae</taxon>
        <taxon>Alicyclobacillus</taxon>
    </lineage>
</organism>
<dbReference type="EMBL" id="JBDXSU010000029">
    <property type="protein sequence ID" value="MFB5192851.1"/>
    <property type="molecule type" value="Genomic_DNA"/>
</dbReference>
<comment type="cofactor">
    <cofactor evidence="1">
        <name>Zn(2+)</name>
        <dbReference type="ChEBI" id="CHEBI:29105"/>
    </cofactor>
</comment>
<dbReference type="Gene3D" id="3.60.15.10">
    <property type="entry name" value="Ribonuclease Z/Hydroxyacylglutathione hydrolase-like"/>
    <property type="match status" value="1"/>
</dbReference>
<comment type="similarity">
    <text evidence="2">Belongs to the metallo-beta-lactamase superfamily.</text>
</comment>
<comment type="caution">
    <text evidence="7">The sequence shown here is derived from an EMBL/GenBank/DDBJ whole genome shotgun (WGS) entry which is preliminary data.</text>
</comment>
<dbReference type="InterPro" id="IPR036866">
    <property type="entry name" value="RibonucZ/Hydroxyglut_hydro"/>
</dbReference>
<dbReference type="Proteomes" id="UP001579974">
    <property type="component" value="Unassembled WGS sequence"/>
</dbReference>
<dbReference type="InterPro" id="IPR001279">
    <property type="entry name" value="Metallo-B-lactamas"/>
</dbReference>
<evidence type="ECO:0000256" key="2">
    <source>
        <dbReference type="ARBA" id="ARBA00007749"/>
    </source>
</evidence>
<dbReference type="SMART" id="SM00849">
    <property type="entry name" value="Lactamase_B"/>
    <property type="match status" value="1"/>
</dbReference>